<dbReference type="KEGG" id="pdh:B9T62_35910"/>
<evidence type="ECO:0000313" key="1">
    <source>
        <dbReference type="EMBL" id="ASA25648.1"/>
    </source>
</evidence>
<dbReference type="OrthoDB" id="9880363at2"/>
<keyword evidence="2" id="KW-1185">Reference proteome</keyword>
<proteinExistence type="predicted"/>
<organism evidence="1 2">
    <name type="scientific">Paenibacillus donghaensis</name>
    <dbReference type="NCBI Taxonomy" id="414771"/>
    <lineage>
        <taxon>Bacteria</taxon>
        <taxon>Bacillati</taxon>
        <taxon>Bacillota</taxon>
        <taxon>Bacilli</taxon>
        <taxon>Bacillales</taxon>
        <taxon>Paenibacillaceae</taxon>
        <taxon>Paenibacillus</taxon>
    </lineage>
</organism>
<gene>
    <name evidence="1" type="ORF">B9T62_35910</name>
</gene>
<dbReference type="AlphaFoldDB" id="A0A2Z2KYL2"/>
<accession>A0A2Z2KYL2</accession>
<dbReference type="Proteomes" id="UP000249890">
    <property type="component" value="Chromosome"/>
</dbReference>
<dbReference type="RefSeq" id="WP_087919609.1">
    <property type="nucleotide sequence ID" value="NZ_CP021780.1"/>
</dbReference>
<dbReference type="EMBL" id="CP021780">
    <property type="protein sequence ID" value="ASA25648.1"/>
    <property type="molecule type" value="Genomic_DNA"/>
</dbReference>
<evidence type="ECO:0000313" key="2">
    <source>
        <dbReference type="Proteomes" id="UP000249890"/>
    </source>
</evidence>
<sequence length="141" mass="16385">MKILIDLQRHYTLYSELIFSDHIDIQVRILLTQKYNALRTIEFFMFEDFLQTLPDHSQQCVKYYCSSGSCLITIAAFLNLDVEELKAILSEIEMEMETFVGAETIKNIDLAKNEKGVSKALSHFKSNVLKHQISKMLSRPY</sequence>
<protein>
    <submittedName>
        <fullName evidence="1">Uncharacterized protein</fullName>
    </submittedName>
</protein>
<name>A0A2Z2KYL2_9BACL</name>
<reference evidence="1 2" key="1">
    <citation type="submission" date="2017-06" db="EMBL/GenBank/DDBJ databases">
        <title>Complete genome sequence of Paenibacillus donghaensis KCTC 13049T isolated from East Sea sediment, South Korea.</title>
        <authorList>
            <person name="Jung B.K."/>
            <person name="Hong S.-J."/>
            <person name="Shin J.-H."/>
        </authorList>
    </citation>
    <scope>NUCLEOTIDE SEQUENCE [LARGE SCALE GENOMIC DNA]</scope>
    <source>
        <strain evidence="1 2">KCTC 13049</strain>
    </source>
</reference>